<dbReference type="EMBL" id="KZ348150">
    <property type="protein sequence ID" value="PIO66603.1"/>
    <property type="molecule type" value="Genomic_DNA"/>
</dbReference>
<dbReference type="Proteomes" id="UP000230423">
    <property type="component" value="Unassembled WGS sequence"/>
</dbReference>
<evidence type="ECO:0000313" key="2">
    <source>
        <dbReference type="EMBL" id="PIO66603.1"/>
    </source>
</evidence>
<evidence type="ECO:0000256" key="1">
    <source>
        <dbReference type="SAM" id="MobiDB-lite"/>
    </source>
</evidence>
<dbReference type="AlphaFoldDB" id="A0A2G9U8T1"/>
<dbReference type="OrthoDB" id="5843041at2759"/>
<protein>
    <submittedName>
        <fullName evidence="2">Uncharacterized protein</fullName>
    </submittedName>
</protein>
<evidence type="ECO:0000313" key="3">
    <source>
        <dbReference type="Proteomes" id="UP000230423"/>
    </source>
</evidence>
<feature type="compositionally biased region" description="Basic and acidic residues" evidence="1">
    <location>
        <begin position="19"/>
        <end position="28"/>
    </location>
</feature>
<accession>A0A2G9U8T1</accession>
<organism evidence="2 3">
    <name type="scientific">Teladorsagia circumcincta</name>
    <name type="common">Brown stomach worm</name>
    <name type="synonym">Ostertagia circumcincta</name>
    <dbReference type="NCBI Taxonomy" id="45464"/>
    <lineage>
        <taxon>Eukaryota</taxon>
        <taxon>Metazoa</taxon>
        <taxon>Ecdysozoa</taxon>
        <taxon>Nematoda</taxon>
        <taxon>Chromadorea</taxon>
        <taxon>Rhabditida</taxon>
        <taxon>Rhabditina</taxon>
        <taxon>Rhabditomorpha</taxon>
        <taxon>Strongyloidea</taxon>
        <taxon>Trichostrongylidae</taxon>
        <taxon>Teladorsagia</taxon>
    </lineage>
</organism>
<gene>
    <name evidence="2" type="ORF">TELCIR_11680</name>
</gene>
<feature type="non-terminal residue" evidence="2">
    <location>
        <position position="209"/>
    </location>
</feature>
<name>A0A2G9U8T1_TELCI</name>
<keyword evidence="3" id="KW-1185">Reference proteome</keyword>
<reference evidence="2 3" key="1">
    <citation type="submission" date="2015-09" db="EMBL/GenBank/DDBJ databases">
        <title>Draft genome of the parasitic nematode Teladorsagia circumcincta isolate WARC Sus (inbred).</title>
        <authorList>
            <person name="Mitreva M."/>
        </authorList>
    </citation>
    <scope>NUCLEOTIDE SEQUENCE [LARGE SCALE GENOMIC DNA]</scope>
    <source>
        <strain evidence="2 3">S</strain>
    </source>
</reference>
<proteinExistence type="predicted"/>
<feature type="region of interest" description="Disordered" evidence="1">
    <location>
        <begin position="1"/>
        <end position="33"/>
    </location>
</feature>
<sequence>MIFKHISGSSWSGSSAKQIDLEREKETTESSEIGSSLMIVRDRQYVQRHQPQSVSYSWPNLGQSLAKNGCAAVCRRRDIIKVFSAVSVKNLEAIWQNRLKSLPVCNYPPPIKHISSYDPAIRSEKMQPKNKKGVIVVNKYYNGTIIAGCINLFEGDQFKEGPAACYSETNADPMGGDPMVTSETGEVVAKTMSPNDIVVTKTVSLQIGD</sequence>